<dbReference type="InterPro" id="IPR029058">
    <property type="entry name" value="AB_hydrolase_fold"/>
</dbReference>
<dbReference type="SUPFAM" id="SSF53474">
    <property type="entry name" value="alpha/beta-Hydrolases"/>
    <property type="match status" value="1"/>
</dbReference>
<evidence type="ECO:0000256" key="4">
    <source>
        <dbReference type="SAM" id="SignalP"/>
    </source>
</evidence>
<dbReference type="PANTHER" id="PTHR10272:SF0">
    <property type="entry name" value="PLATELET-ACTIVATING FACTOR ACETYLHYDROLASE"/>
    <property type="match status" value="1"/>
</dbReference>
<accession>A0A3G8LNT0</accession>
<keyword evidence="2" id="KW-0442">Lipid degradation</keyword>
<protein>
    <submittedName>
        <fullName evidence="5">Acetylhydrolase</fullName>
    </submittedName>
</protein>
<dbReference type="OrthoDB" id="9814760at2"/>
<dbReference type="PANTHER" id="PTHR10272">
    <property type="entry name" value="PLATELET-ACTIVATING FACTOR ACETYLHYDROLASE"/>
    <property type="match status" value="1"/>
</dbReference>
<dbReference type="RefSeq" id="WP_124729102.1">
    <property type="nucleotide sequence ID" value="NZ_CBCSKC010000017.1"/>
</dbReference>
<reference evidence="6" key="1">
    <citation type="submission" date="2018-11" db="EMBL/GenBank/DDBJ databases">
        <title>Shewanella sp. M2.</title>
        <authorList>
            <person name="Hwang Y.J."/>
            <person name="Hwang C.Y."/>
        </authorList>
    </citation>
    <scope>NUCLEOTIDE SEQUENCE [LARGE SCALE GENOMIC DNA]</scope>
    <source>
        <strain evidence="6">LMG 19866</strain>
    </source>
</reference>
<dbReference type="Gene3D" id="3.40.50.1820">
    <property type="entry name" value="alpha/beta hydrolase"/>
    <property type="match status" value="1"/>
</dbReference>
<organism evidence="5 6">
    <name type="scientific">Shewanella livingstonensis</name>
    <dbReference type="NCBI Taxonomy" id="150120"/>
    <lineage>
        <taxon>Bacteria</taxon>
        <taxon>Pseudomonadati</taxon>
        <taxon>Pseudomonadota</taxon>
        <taxon>Gammaproteobacteria</taxon>
        <taxon>Alteromonadales</taxon>
        <taxon>Shewanellaceae</taxon>
        <taxon>Shewanella</taxon>
    </lineage>
</organism>
<sequence>MFTKSLISIALLCLGTTGAIAADSINNGTLKKSLVAEQLYPNTLPKEALPELAQTGIYQVGVKTVNLINKKQFNPSTQTLTDRKLTVEVWYPTNKTPNIKPKAVYRNETRLGLPFILQGNATRNAEVVNLTGQPFPLIVLSHGYTGYRTIMFYLAEHLASHGYVVAAIDHTDSTNADVDMVNAPFSGFFSTLLNRSRDQQFTLDYFTDADNFVSSIIDTKRAGLIGYSMGGYGAVNTVGGCYQFTPQTAATFTGSKDLNVINGAITLLNTCAGGQVAPAKVDPKWKAMIAMAPWGENYQLFDPVALAKITTPTLYVAGDLDDISGYKGIKSLYQQTGGDKTYMLTFHNARHNIAPHPAPQIAYQNEIDLGHYFEPAWSNTQLNTINKHFALAMMDCHVKNQQDKCAYLQLNAQSNEQDSQGNPTPAWKGFPHRYATGMSWDMKAAKQ</sequence>
<evidence type="ECO:0000256" key="1">
    <source>
        <dbReference type="ARBA" id="ARBA00022801"/>
    </source>
</evidence>
<evidence type="ECO:0000256" key="2">
    <source>
        <dbReference type="ARBA" id="ARBA00022963"/>
    </source>
</evidence>
<dbReference type="EMBL" id="CP034015">
    <property type="protein sequence ID" value="AZG71453.1"/>
    <property type="molecule type" value="Genomic_DNA"/>
</dbReference>
<proteinExistence type="predicted"/>
<gene>
    <name evidence="5" type="ORF">EGC82_00925</name>
</gene>
<dbReference type="AlphaFoldDB" id="A0A3G8LNT0"/>
<dbReference type="GO" id="GO:0016042">
    <property type="term" value="P:lipid catabolic process"/>
    <property type="evidence" value="ECO:0007669"/>
    <property type="project" value="UniProtKB-KW"/>
</dbReference>
<dbReference type="Proteomes" id="UP000278035">
    <property type="component" value="Chromosome"/>
</dbReference>
<dbReference type="Pfam" id="PF03403">
    <property type="entry name" value="PAF-AH_p_II"/>
    <property type="match status" value="1"/>
</dbReference>
<evidence type="ECO:0000313" key="5">
    <source>
        <dbReference type="EMBL" id="AZG71453.1"/>
    </source>
</evidence>
<feature type="signal peptide" evidence="4">
    <location>
        <begin position="1"/>
        <end position="21"/>
    </location>
</feature>
<name>A0A3G8LNT0_9GAMM</name>
<evidence type="ECO:0000313" key="6">
    <source>
        <dbReference type="Proteomes" id="UP000278035"/>
    </source>
</evidence>
<dbReference type="KEGG" id="slj:EGC82_00925"/>
<keyword evidence="4" id="KW-0732">Signal</keyword>
<keyword evidence="1 5" id="KW-0378">Hydrolase</keyword>
<dbReference type="GO" id="GO:0003847">
    <property type="term" value="F:1-alkyl-2-acetylglycerophosphocholine esterase activity"/>
    <property type="evidence" value="ECO:0007669"/>
    <property type="project" value="TreeGrafter"/>
</dbReference>
<feature type="chain" id="PRO_5018169796" evidence="4">
    <location>
        <begin position="22"/>
        <end position="447"/>
    </location>
</feature>
<keyword evidence="6" id="KW-1185">Reference proteome</keyword>
<keyword evidence="3" id="KW-0443">Lipid metabolism</keyword>
<evidence type="ECO:0000256" key="3">
    <source>
        <dbReference type="ARBA" id="ARBA00023098"/>
    </source>
</evidence>